<gene>
    <name evidence="1" type="ORF">C5E45_31280</name>
</gene>
<dbReference type="EMBL" id="PSZC01000034">
    <property type="protein sequence ID" value="PPJ33889.1"/>
    <property type="molecule type" value="Genomic_DNA"/>
</dbReference>
<dbReference type="Proteomes" id="UP000239874">
    <property type="component" value="Unassembled WGS sequence"/>
</dbReference>
<evidence type="ECO:0000313" key="1">
    <source>
        <dbReference type="EMBL" id="PPJ33889.1"/>
    </source>
</evidence>
<reference evidence="1 2" key="1">
    <citation type="submission" date="2018-02" db="EMBL/GenBank/DDBJ databases">
        <title>8 Nocardia nova and 1 Nocardia cyriacigeorgica strain used for evolution to TMP-SMX.</title>
        <authorList>
            <person name="Mehta H."/>
            <person name="Weng J."/>
            <person name="Shamoo Y."/>
        </authorList>
    </citation>
    <scope>NUCLEOTIDE SEQUENCE [LARGE SCALE GENOMIC DNA]</scope>
    <source>
        <strain evidence="1 2">MDA3139</strain>
    </source>
</reference>
<organism evidence="1 2">
    <name type="scientific">Nocardia nova</name>
    <dbReference type="NCBI Taxonomy" id="37330"/>
    <lineage>
        <taxon>Bacteria</taxon>
        <taxon>Bacillati</taxon>
        <taxon>Actinomycetota</taxon>
        <taxon>Actinomycetes</taxon>
        <taxon>Mycobacteriales</taxon>
        <taxon>Nocardiaceae</taxon>
        <taxon>Nocardia</taxon>
    </lineage>
</organism>
<protein>
    <submittedName>
        <fullName evidence="1">Uncharacterized protein</fullName>
    </submittedName>
</protein>
<sequence length="70" mass="7641">MFRATGTLAESLRITAFLTRVTDRTITAAGPGWRPNESDSDISRLAADVLGVIRRHMTVEPGMRQIVSGL</sequence>
<dbReference type="AlphaFoldDB" id="A0A2S6AGK4"/>
<evidence type="ECO:0000313" key="2">
    <source>
        <dbReference type="Proteomes" id="UP000239874"/>
    </source>
</evidence>
<accession>A0A2S6AGK4</accession>
<comment type="caution">
    <text evidence="1">The sequence shown here is derived from an EMBL/GenBank/DDBJ whole genome shotgun (WGS) entry which is preliminary data.</text>
</comment>
<name>A0A2S6AGK4_9NOCA</name>
<proteinExistence type="predicted"/>